<dbReference type="FunFam" id="1.20.1070.10:FF:000230">
    <property type="entry name" value="F2R-like thrombin or trypsin receptor 3"/>
    <property type="match status" value="1"/>
</dbReference>
<dbReference type="EMBL" id="JAFDVH010000014">
    <property type="protein sequence ID" value="KAG7465325.1"/>
    <property type="molecule type" value="Genomic_DNA"/>
</dbReference>
<dbReference type="PRINTS" id="PR01430">
    <property type="entry name" value="PROTEASEAR4"/>
</dbReference>
<reference evidence="24" key="1">
    <citation type="submission" date="2021-01" db="EMBL/GenBank/DDBJ databases">
        <authorList>
            <person name="Zahm M."/>
            <person name="Roques C."/>
            <person name="Cabau C."/>
            <person name="Klopp C."/>
            <person name="Donnadieu C."/>
            <person name="Jouanno E."/>
            <person name="Lampietro C."/>
            <person name="Louis A."/>
            <person name="Herpin A."/>
            <person name="Echchiki A."/>
            <person name="Berthelot C."/>
            <person name="Parey E."/>
            <person name="Roest-Crollius H."/>
            <person name="Braasch I."/>
            <person name="Postlethwait J."/>
            <person name="Bobe J."/>
            <person name="Montfort J."/>
            <person name="Bouchez O."/>
            <person name="Begum T."/>
            <person name="Mejri S."/>
            <person name="Adams A."/>
            <person name="Chen W.-J."/>
            <person name="Guiguen Y."/>
        </authorList>
    </citation>
    <scope>NUCLEOTIDE SEQUENCE</scope>
    <source>
        <strain evidence="24">YG-15Mar2019-1</strain>
        <tissue evidence="24">Brain</tissue>
    </source>
</reference>
<evidence type="ECO:0000256" key="18">
    <source>
        <dbReference type="PIRSR" id="PIRSR603912-52"/>
    </source>
</evidence>
<evidence type="ECO:0000256" key="10">
    <source>
        <dbReference type="ARBA" id="ARBA00023157"/>
    </source>
</evidence>
<evidence type="ECO:0000256" key="15">
    <source>
        <dbReference type="ARBA" id="ARBA00073808"/>
    </source>
</evidence>
<keyword evidence="2" id="KW-1003">Cell membrane</keyword>
<evidence type="ECO:0000256" key="8">
    <source>
        <dbReference type="ARBA" id="ARBA00023084"/>
    </source>
</evidence>
<feature type="disulfide bond" evidence="18">
    <location>
        <begin position="138"/>
        <end position="217"/>
    </location>
</feature>
<evidence type="ECO:0000313" key="24">
    <source>
        <dbReference type="EMBL" id="KAG7465325.1"/>
    </source>
</evidence>
<dbReference type="PRINTS" id="PR00237">
    <property type="entry name" value="GPCRRHODOPSN"/>
</dbReference>
<keyword evidence="6 21" id="KW-1133">Transmembrane helix</keyword>
<comment type="caution">
    <text evidence="24">The sequence shown here is derived from an EMBL/GenBank/DDBJ whole genome shotgun (WGS) entry which is preliminary data.</text>
</comment>
<dbReference type="PROSITE" id="PS00237">
    <property type="entry name" value="G_PROTEIN_RECEP_F1_1"/>
    <property type="match status" value="1"/>
</dbReference>
<evidence type="ECO:0000256" key="19">
    <source>
        <dbReference type="RuleBase" id="RU000688"/>
    </source>
</evidence>
<dbReference type="SUPFAM" id="SSF81321">
    <property type="entry name" value="Family A G protein-coupled receptor-like"/>
    <property type="match status" value="1"/>
</dbReference>
<keyword evidence="5 22" id="KW-0732">Signal</keyword>
<sequence length="390" mass="43480">MAFPASPQAVLLLLLLAVLLAGCSPTPTEECPQMGFRLRSFNLKPACNGTVLGVKQKQEIQAPTTVLLIPCLYLLALLIGLPANIIALWVLVFRTKRLPATWLLINLTATDLMLLAVLPFRIAYHFHHNNWVFGEPLCRLVMALFYGNMYGSVLCLMLISVDRYVALVHPFGARTLRSWRSSLCMSAVVWVVILLAMLPLLLLRQSFPLSEPPIITCHDALPEEVQETFFQPYFATLFTACFLFPLLVIVYCYGAVLRTLLAGGQRYAHAVRVTILVLLVFLVCFLPSNILLLLHYTNSELITDEQDLYVPYMVSLAVSTFNSCIDPFIFYYVSDDFRARVRKALSCHPIADRDSSSGNKVSYSSSGKSGKSKSTLLSKSDTTLEQNVAL</sequence>
<dbReference type="PRINTS" id="PR01428">
    <property type="entry name" value="PROTEASEAR"/>
</dbReference>
<feature type="region of interest" description="Disordered" evidence="20">
    <location>
        <begin position="352"/>
        <end position="390"/>
    </location>
</feature>
<feature type="transmembrane region" description="Helical" evidence="21">
    <location>
        <begin position="273"/>
        <end position="297"/>
    </location>
</feature>
<keyword evidence="11 19" id="KW-0675">Receptor</keyword>
<evidence type="ECO:0000256" key="1">
    <source>
        <dbReference type="ARBA" id="ARBA00004651"/>
    </source>
</evidence>
<dbReference type="AlphaFoldDB" id="A0A9D3PQ18"/>
<keyword evidence="8" id="KW-0094">Blood coagulation</keyword>
<comment type="function">
    <text evidence="14">Receptor for activated thrombin or trypsin coupled to G proteins that stimulate phosphoinositide hydrolysis. May play a role in platelets activation.</text>
</comment>
<dbReference type="InterPro" id="IPR000276">
    <property type="entry name" value="GPCR_Rhodpsn"/>
</dbReference>
<comment type="subcellular location">
    <subcellularLocation>
        <location evidence="1">Cell membrane</location>
        <topology evidence="1">Multi-pass membrane protein</topology>
    </subcellularLocation>
</comment>
<feature type="chain" id="PRO_5039687177" description="Proteinase-activated receptor 4" evidence="22">
    <location>
        <begin position="26"/>
        <end position="390"/>
    </location>
</feature>
<dbReference type="InterPro" id="IPR003912">
    <property type="entry name" value="Protea_act_rcpt"/>
</dbReference>
<keyword evidence="9 21" id="KW-0472">Membrane</keyword>
<evidence type="ECO:0000256" key="22">
    <source>
        <dbReference type="SAM" id="SignalP"/>
    </source>
</evidence>
<evidence type="ECO:0000313" key="25">
    <source>
        <dbReference type="Proteomes" id="UP001046870"/>
    </source>
</evidence>
<proteinExistence type="inferred from homology"/>
<dbReference type="GO" id="GO:0007200">
    <property type="term" value="P:phospholipase C-activating G protein-coupled receptor signaling pathway"/>
    <property type="evidence" value="ECO:0007669"/>
    <property type="project" value="TreeGrafter"/>
</dbReference>
<accession>A0A9D3PQ18</accession>
<keyword evidence="7 19" id="KW-0297">G-protein coupled receptor</keyword>
<dbReference type="PANTHER" id="PTHR24232:SF22">
    <property type="entry name" value="PROTEINASE-ACTIVATED RECEPTOR 4"/>
    <property type="match status" value="1"/>
</dbReference>
<keyword evidence="25" id="KW-1185">Reference proteome</keyword>
<feature type="transmembrane region" description="Helical" evidence="21">
    <location>
        <begin position="72"/>
        <end position="93"/>
    </location>
</feature>
<dbReference type="InterPro" id="IPR003944">
    <property type="entry name" value="Prot_act_rcpt_4"/>
</dbReference>
<feature type="signal peptide" evidence="22">
    <location>
        <begin position="1"/>
        <end position="25"/>
    </location>
</feature>
<feature type="transmembrane region" description="Helical" evidence="21">
    <location>
        <begin position="140"/>
        <end position="161"/>
    </location>
</feature>
<evidence type="ECO:0000256" key="7">
    <source>
        <dbReference type="ARBA" id="ARBA00023040"/>
    </source>
</evidence>
<dbReference type="PROSITE" id="PS50262">
    <property type="entry name" value="G_PROTEIN_RECEP_F1_2"/>
    <property type="match status" value="1"/>
</dbReference>
<feature type="transmembrane region" description="Helical" evidence="21">
    <location>
        <begin position="182"/>
        <end position="203"/>
    </location>
</feature>
<feature type="transmembrane region" description="Helical" evidence="21">
    <location>
        <begin position="309"/>
        <end position="333"/>
    </location>
</feature>
<protein>
    <recommendedName>
        <fullName evidence="15">Proteinase-activated receptor 4</fullName>
    </recommendedName>
    <alternativeName>
        <fullName evidence="17">Coagulation factor II receptor-like 3</fullName>
    </alternativeName>
    <alternativeName>
        <fullName evidence="16">Thrombin receptor-like 3</fullName>
    </alternativeName>
</protein>
<evidence type="ECO:0000256" key="11">
    <source>
        <dbReference type="ARBA" id="ARBA00023170"/>
    </source>
</evidence>
<dbReference type="PANTHER" id="PTHR24232">
    <property type="entry name" value="G-PROTEIN COUPLED RECEPTOR"/>
    <property type="match status" value="1"/>
</dbReference>
<dbReference type="GO" id="GO:0035025">
    <property type="term" value="P:positive regulation of Rho protein signal transduction"/>
    <property type="evidence" value="ECO:0007669"/>
    <property type="project" value="TreeGrafter"/>
</dbReference>
<feature type="domain" description="G-protein coupled receptors family 1 profile" evidence="23">
    <location>
        <begin position="83"/>
        <end position="330"/>
    </location>
</feature>
<comment type="similarity">
    <text evidence="19">Belongs to the G-protein coupled receptor 1 family.</text>
</comment>
<keyword evidence="4" id="KW-0356">Hemostasis</keyword>
<evidence type="ECO:0000256" key="14">
    <source>
        <dbReference type="ARBA" id="ARBA00053164"/>
    </source>
</evidence>
<dbReference type="GO" id="GO:0015057">
    <property type="term" value="F:thrombin-activated receptor activity"/>
    <property type="evidence" value="ECO:0007669"/>
    <property type="project" value="InterPro"/>
</dbReference>
<evidence type="ECO:0000256" key="20">
    <source>
        <dbReference type="SAM" id="MobiDB-lite"/>
    </source>
</evidence>
<organism evidence="24 25">
    <name type="scientific">Megalops atlanticus</name>
    <name type="common">Tarpon</name>
    <name type="synonym">Clupea gigantea</name>
    <dbReference type="NCBI Taxonomy" id="7932"/>
    <lineage>
        <taxon>Eukaryota</taxon>
        <taxon>Metazoa</taxon>
        <taxon>Chordata</taxon>
        <taxon>Craniata</taxon>
        <taxon>Vertebrata</taxon>
        <taxon>Euteleostomi</taxon>
        <taxon>Actinopterygii</taxon>
        <taxon>Neopterygii</taxon>
        <taxon>Teleostei</taxon>
        <taxon>Elopiformes</taxon>
        <taxon>Megalopidae</taxon>
        <taxon>Megalops</taxon>
    </lineage>
</organism>
<dbReference type="Gene3D" id="1.20.1070.10">
    <property type="entry name" value="Rhodopsin 7-helix transmembrane proteins"/>
    <property type="match status" value="1"/>
</dbReference>
<evidence type="ECO:0000256" key="13">
    <source>
        <dbReference type="ARBA" id="ARBA00023224"/>
    </source>
</evidence>
<feature type="transmembrane region" description="Helical" evidence="21">
    <location>
        <begin position="233"/>
        <end position="261"/>
    </location>
</feature>
<feature type="transmembrane region" description="Helical" evidence="21">
    <location>
        <begin position="100"/>
        <end position="120"/>
    </location>
</feature>
<dbReference type="Proteomes" id="UP001046870">
    <property type="component" value="Chromosome 14"/>
</dbReference>
<evidence type="ECO:0000256" key="16">
    <source>
        <dbReference type="ARBA" id="ARBA00080351"/>
    </source>
</evidence>
<evidence type="ECO:0000256" key="4">
    <source>
        <dbReference type="ARBA" id="ARBA00022696"/>
    </source>
</evidence>
<keyword evidence="13 19" id="KW-0807">Transducer</keyword>
<keyword evidence="12" id="KW-0325">Glycoprotein</keyword>
<evidence type="ECO:0000256" key="2">
    <source>
        <dbReference type="ARBA" id="ARBA00022475"/>
    </source>
</evidence>
<dbReference type="OrthoDB" id="8716763at2759"/>
<dbReference type="Pfam" id="PF00001">
    <property type="entry name" value="7tm_1"/>
    <property type="match status" value="1"/>
</dbReference>
<keyword evidence="3 19" id="KW-0812">Transmembrane</keyword>
<evidence type="ECO:0000259" key="23">
    <source>
        <dbReference type="PROSITE" id="PS50262"/>
    </source>
</evidence>
<evidence type="ECO:0000256" key="5">
    <source>
        <dbReference type="ARBA" id="ARBA00022729"/>
    </source>
</evidence>
<evidence type="ECO:0000256" key="12">
    <source>
        <dbReference type="ARBA" id="ARBA00023180"/>
    </source>
</evidence>
<feature type="compositionally biased region" description="Low complexity" evidence="20">
    <location>
        <begin position="356"/>
        <end position="384"/>
    </location>
</feature>
<evidence type="ECO:0000256" key="9">
    <source>
        <dbReference type="ARBA" id="ARBA00023136"/>
    </source>
</evidence>
<name>A0A9D3PQ18_MEGAT</name>
<evidence type="ECO:0000256" key="21">
    <source>
        <dbReference type="SAM" id="Phobius"/>
    </source>
</evidence>
<keyword evidence="10 18" id="KW-1015">Disulfide bond</keyword>
<dbReference type="GO" id="GO:0005886">
    <property type="term" value="C:plasma membrane"/>
    <property type="evidence" value="ECO:0007669"/>
    <property type="project" value="UniProtKB-SubCell"/>
</dbReference>
<evidence type="ECO:0000256" key="3">
    <source>
        <dbReference type="ARBA" id="ARBA00022692"/>
    </source>
</evidence>
<evidence type="ECO:0000256" key="17">
    <source>
        <dbReference type="ARBA" id="ARBA00082892"/>
    </source>
</evidence>
<dbReference type="InterPro" id="IPR017452">
    <property type="entry name" value="GPCR_Rhodpsn_7TM"/>
</dbReference>
<gene>
    <name evidence="24" type="ORF">MATL_G00175230</name>
</gene>
<dbReference type="GO" id="GO:0030168">
    <property type="term" value="P:platelet activation"/>
    <property type="evidence" value="ECO:0007669"/>
    <property type="project" value="UniProtKB-ARBA"/>
</dbReference>
<evidence type="ECO:0000256" key="6">
    <source>
        <dbReference type="ARBA" id="ARBA00022989"/>
    </source>
</evidence>